<reference evidence="2 3" key="1">
    <citation type="journal article" date="2012" name="J. Bacteriol.">
        <title>Complete genome sequence of the B12-producing Shimwellia blattae strain DSM 4481, isolated from a cockroach.</title>
        <authorList>
            <person name="Brzuszkiewicz E."/>
            <person name="Waschkowitz T."/>
            <person name="Wiezer A."/>
            <person name="Daniel R."/>
        </authorList>
    </citation>
    <scope>NUCLEOTIDE SEQUENCE [LARGE SCALE GENOMIC DNA]</scope>
    <source>
        <strain evidence="3">ATCC 29907 / DSM 4481 / JCM 1650 / NBRC 105725 / CDC 9005-74</strain>
    </source>
</reference>
<dbReference type="Proteomes" id="UP000001955">
    <property type="component" value="Chromosome"/>
</dbReference>
<dbReference type="Pfam" id="PF00581">
    <property type="entry name" value="Rhodanese"/>
    <property type="match status" value="1"/>
</dbReference>
<feature type="domain" description="Rhodanese" evidence="1">
    <location>
        <begin position="29"/>
        <end position="119"/>
    </location>
</feature>
<sequence length="133" mass="14642">MSVSEQYAYYQHKLAWEMDAWDLFTARQAGENIVVVDGRNARAFQQEHIPGAINLPHRQLSAGTTRHLATDALYVCYCDGIGCNGSTHTALKLLALGFCVKELTGGLVWWKQEGYATNGDAGQSGQEMQCGCR</sequence>
<evidence type="ECO:0000313" key="2">
    <source>
        <dbReference type="EMBL" id="AFJ45182.1"/>
    </source>
</evidence>
<dbReference type="eggNOG" id="COG0607">
    <property type="taxonomic scope" value="Bacteria"/>
</dbReference>
<dbReference type="PROSITE" id="PS50206">
    <property type="entry name" value="RHODANESE_3"/>
    <property type="match status" value="1"/>
</dbReference>
<name>I2B3S8_SHIBC</name>
<dbReference type="RefSeq" id="WP_002440787.1">
    <property type="nucleotide sequence ID" value="NC_017910.1"/>
</dbReference>
<dbReference type="AlphaFoldDB" id="I2B3S8"/>
<dbReference type="Gene3D" id="3.40.250.10">
    <property type="entry name" value="Rhodanese-like domain"/>
    <property type="match status" value="1"/>
</dbReference>
<dbReference type="PATRIC" id="fig|630626.3.peg.47"/>
<dbReference type="EMBL" id="CP001560">
    <property type="protein sequence ID" value="AFJ45182.1"/>
    <property type="molecule type" value="Genomic_DNA"/>
</dbReference>
<organism evidence="2 3">
    <name type="scientific">Shimwellia blattae (strain ATCC 29907 / DSM 4481 / JCM 1650 / NBRC 105725 / CDC 9005-74)</name>
    <name type="common">Escherichia blattae</name>
    <dbReference type="NCBI Taxonomy" id="630626"/>
    <lineage>
        <taxon>Bacteria</taxon>
        <taxon>Pseudomonadati</taxon>
        <taxon>Pseudomonadota</taxon>
        <taxon>Gammaproteobacteria</taxon>
        <taxon>Enterobacterales</taxon>
        <taxon>Enterobacteriaceae</taxon>
        <taxon>Shimwellia</taxon>
    </lineage>
</organism>
<dbReference type="KEGG" id="ebt:EBL_c00450"/>
<dbReference type="OrthoDB" id="9802991at2"/>
<gene>
    <name evidence="2" type="ordered locus">EBL_c00450</name>
</gene>
<accession>I2B3S8</accession>
<evidence type="ECO:0000259" key="1">
    <source>
        <dbReference type="PROSITE" id="PS50206"/>
    </source>
</evidence>
<dbReference type="SMART" id="SM00450">
    <property type="entry name" value="RHOD"/>
    <property type="match status" value="1"/>
</dbReference>
<dbReference type="PANTHER" id="PTHR43031:SF1">
    <property type="entry name" value="PYRIDINE NUCLEOTIDE-DISULPHIDE OXIDOREDUCTASE"/>
    <property type="match status" value="1"/>
</dbReference>
<dbReference type="SUPFAM" id="SSF52821">
    <property type="entry name" value="Rhodanese/Cell cycle control phosphatase"/>
    <property type="match status" value="1"/>
</dbReference>
<protein>
    <recommendedName>
        <fullName evidence="1">Rhodanese domain-containing protein</fullName>
    </recommendedName>
</protein>
<dbReference type="InterPro" id="IPR001307">
    <property type="entry name" value="Thiosulphate_STrfase_CS"/>
</dbReference>
<keyword evidence="3" id="KW-1185">Reference proteome</keyword>
<dbReference type="HOGENOM" id="CLU_089574_4_1_6"/>
<dbReference type="InterPro" id="IPR001763">
    <property type="entry name" value="Rhodanese-like_dom"/>
</dbReference>
<accession>K6WFX7</accession>
<evidence type="ECO:0000313" key="3">
    <source>
        <dbReference type="Proteomes" id="UP000001955"/>
    </source>
</evidence>
<proteinExistence type="predicted"/>
<dbReference type="PROSITE" id="PS00380">
    <property type="entry name" value="RHODANESE_1"/>
    <property type="match status" value="1"/>
</dbReference>
<dbReference type="InterPro" id="IPR036873">
    <property type="entry name" value="Rhodanese-like_dom_sf"/>
</dbReference>
<dbReference type="PANTHER" id="PTHR43031">
    <property type="entry name" value="FAD-DEPENDENT OXIDOREDUCTASE"/>
    <property type="match status" value="1"/>
</dbReference>
<dbReference type="GO" id="GO:0004792">
    <property type="term" value="F:thiosulfate-cyanide sulfurtransferase activity"/>
    <property type="evidence" value="ECO:0007669"/>
    <property type="project" value="InterPro"/>
</dbReference>
<dbReference type="STRING" id="630626.EBL_c00450"/>
<dbReference type="InterPro" id="IPR050229">
    <property type="entry name" value="GlpE_sulfurtransferase"/>
</dbReference>